<dbReference type="InterPro" id="IPR001959">
    <property type="entry name" value="Transposase"/>
</dbReference>
<dbReference type="Pfam" id="PF01385">
    <property type="entry name" value="OrfB_IS605"/>
    <property type="match status" value="1"/>
</dbReference>
<keyword evidence="6" id="KW-0233">DNA recombination</keyword>
<comment type="similarity">
    <text evidence="1">In the C-terminal section; belongs to the transposase 35 family.</text>
</comment>
<dbReference type="AlphaFoldDB" id="A0A1E8PYW5"/>
<dbReference type="GO" id="GO:0003677">
    <property type="term" value="F:DNA binding"/>
    <property type="evidence" value="ECO:0007669"/>
    <property type="project" value="UniProtKB-KW"/>
</dbReference>
<dbReference type="InterPro" id="IPR010095">
    <property type="entry name" value="Cas12f1-like_TNB"/>
</dbReference>
<evidence type="ECO:0000256" key="6">
    <source>
        <dbReference type="ARBA" id="ARBA00023172"/>
    </source>
</evidence>
<evidence type="ECO:0000259" key="10">
    <source>
        <dbReference type="Pfam" id="PF12323"/>
    </source>
</evidence>
<evidence type="ECO:0000256" key="5">
    <source>
        <dbReference type="ARBA" id="ARBA00023125"/>
    </source>
</evidence>
<evidence type="ECO:0000256" key="7">
    <source>
        <dbReference type="SAM" id="MobiDB-lite"/>
    </source>
</evidence>
<dbReference type="RefSeq" id="WP_070355851.1">
    <property type="nucleotide sequence ID" value="NZ_MCHX01000087.1"/>
</dbReference>
<protein>
    <submittedName>
        <fullName evidence="11">Transposase</fullName>
    </submittedName>
</protein>
<keyword evidence="5" id="KW-0238">DNA-binding</keyword>
<evidence type="ECO:0000256" key="4">
    <source>
        <dbReference type="ARBA" id="ARBA00022833"/>
    </source>
</evidence>
<accession>A0A1E8PYW5</accession>
<feature type="domain" description="Cas12f1-like TNB" evidence="9">
    <location>
        <begin position="361"/>
        <end position="426"/>
    </location>
</feature>
<dbReference type="NCBIfam" id="NF040570">
    <property type="entry name" value="guided_TnpB"/>
    <property type="match status" value="1"/>
</dbReference>
<dbReference type="GO" id="GO:0006310">
    <property type="term" value="P:DNA recombination"/>
    <property type="evidence" value="ECO:0007669"/>
    <property type="project" value="UniProtKB-KW"/>
</dbReference>
<dbReference type="Proteomes" id="UP000178953">
    <property type="component" value="Unassembled WGS sequence"/>
</dbReference>
<feature type="region of interest" description="Disordered" evidence="7">
    <location>
        <begin position="270"/>
        <end position="291"/>
    </location>
</feature>
<keyword evidence="3" id="KW-0479">Metal-binding</keyword>
<evidence type="ECO:0000313" key="12">
    <source>
        <dbReference type="Proteomes" id="UP000178953"/>
    </source>
</evidence>
<name>A0A1E8PYW5_9MYCO</name>
<evidence type="ECO:0000259" key="8">
    <source>
        <dbReference type="Pfam" id="PF01385"/>
    </source>
</evidence>
<dbReference type="Pfam" id="PF12323">
    <property type="entry name" value="HTH_OrfB_IS605"/>
    <property type="match status" value="1"/>
</dbReference>
<evidence type="ECO:0000256" key="3">
    <source>
        <dbReference type="ARBA" id="ARBA00022723"/>
    </source>
</evidence>
<comment type="caution">
    <text evidence="11">The sequence shown here is derived from an EMBL/GenBank/DDBJ whole genome shotgun (WGS) entry which is preliminary data.</text>
</comment>
<keyword evidence="12" id="KW-1185">Reference proteome</keyword>
<dbReference type="InterPro" id="IPR021027">
    <property type="entry name" value="Transposase_put_HTH"/>
</dbReference>
<evidence type="ECO:0000256" key="1">
    <source>
        <dbReference type="ARBA" id="ARBA00008761"/>
    </source>
</evidence>
<reference evidence="11 12" key="1">
    <citation type="submission" date="2016-09" db="EMBL/GenBank/DDBJ databases">
        <title>genome sequence of Mycobacterium sp. 739 SCH.</title>
        <authorList>
            <person name="Greninger A.L."/>
            <person name="Qin X."/>
            <person name="Jerome K."/>
            <person name="Vora S."/>
            <person name="Quinn K."/>
        </authorList>
    </citation>
    <scope>NUCLEOTIDE SEQUENCE [LARGE SCALE GENOMIC DNA]</scope>
    <source>
        <strain evidence="11 12">SCH</strain>
    </source>
</reference>
<sequence>MSTGDVELRAYRFALDLTPAQEQQIRQHAGAARWAYNHALAAKFAALDQRQATIAALVEQGVDPKAAAAQAPKIPTKPAIQKALNEAKGDDRTGADGHCPWWHTVSTYAFQSAFADADTAWGNWLSSITGNRKGQRVRKPRFKSKHRSRDSFRIHHDVHNPRIRPDAGYRRIIVPRLGSLRLHGSTKRLCRALDRGAVIQSVTISRGGHRWYASILTKAPTATATPSGRQRAAGTVGVDAGVHHLAALSTGDLIDNPRHLNHAHTRLTKAQRALSRTKKGSTRRRRAASRVGRIHHHIAEQRATTLHTLTKRLATGWATVAVEDLSVAGMTRSARGTVEQPGTNVRAKSGLNRSILDTSPGELRRQLTYKTRWYGSTLAICDRWYPSSQTCSTCGARSKLRLSQRVFHCAACGLRLDRDVNAAINIATHAVVAVASDTGETQNARRDPTPTPAPAEQQRQVTDAGRPHHTGAATSAEQSADHLKTARQPPLALVS</sequence>
<keyword evidence="4" id="KW-0862">Zinc</keyword>
<dbReference type="GO" id="GO:0046872">
    <property type="term" value="F:metal ion binding"/>
    <property type="evidence" value="ECO:0007669"/>
    <property type="project" value="UniProtKB-KW"/>
</dbReference>
<feature type="region of interest" description="Disordered" evidence="7">
    <location>
        <begin position="437"/>
        <end position="495"/>
    </location>
</feature>
<proteinExistence type="inferred from homology"/>
<gene>
    <name evidence="11" type="ORF">BEL07_25520</name>
</gene>
<dbReference type="GO" id="GO:0032196">
    <property type="term" value="P:transposition"/>
    <property type="evidence" value="ECO:0007669"/>
    <property type="project" value="UniProtKB-KW"/>
</dbReference>
<organism evidence="11 12">
    <name type="scientific">Mycolicibacterium grossiae</name>
    <dbReference type="NCBI Taxonomy" id="1552759"/>
    <lineage>
        <taxon>Bacteria</taxon>
        <taxon>Bacillati</taxon>
        <taxon>Actinomycetota</taxon>
        <taxon>Actinomycetes</taxon>
        <taxon>Mycobacteriales</taxon>
        <taxon>Mycobacteriaceae</taxon>
        <taxon>Mycolicibacterium</taxon>
    </lineage>
</organism>
<evidence type="ECO:0000256" key="2">
    <source>
        <dbReference type="ARBA" id="ARBA00022578"/>
    </source>
</evidence>
<evidence type="ECO:0000313" key="11">
    <source>
        <dbReference type="EMBL" id="OFJ50929.1"/>
    </source>
</evidence>
<dbReference type="Pfam" id="PF07282">
    <property type="entry name" value="Cas12f1-like_TNB"/>
    <property type="match status" value="1"/>
</dbReference>
<evidence type="ECO:0000259" key="9">
    <source>
        <dbReference type="Pfam" id="PF07282"/>
    </source>
</evidence>
<feature type="domain" description="Transposase putative helix-turn-helix" evidence="10">
    <location>
        <begin position="8"/>
        <end position="50"/>
    </location>
</feature>
<keyword evidence="2" id="KW-0815">Transposition</keyword>
<dbReference type="EMBL" id="MCHX01000087">
    <property type="protein sequence ID" value="OFJ50929.1"/>
    <property type="molecule type" value="Genomic_DNA"/>
</dbReference>
<feature type="domain" description="Probable transposase IS891/IS1136/IS1341" evidence="8">
    <location>
        <begin position="230"/>
        <end position="333"/>
    </location>
</feature>